<dbReference type="PROSITE" id="PS50109">
    <property type="entry name" value="HIS_KIN"/>
    <property type="match status" value="1"/>
</dbReference>
<dbReference type="CDD" id="cd00082">
    <property type="entry name" value="HisKA"/>
    <property type="match status" value="1"/>
</dbReference>
<comment type="caution">
    <text evidence="18">The sequence shown here is derived from an EMBL/GenBank/DDBJ whole genome shotgun (WGS) entry which is preliminary data.</text>
</comment>
<dbReference type="SMART" id="SM00387">
    <property type="entry name" value="HATPase_c"/>
    <property type="match status" value="1"/>
</dbReference>
<dbReference type="SUPFAM" id="SSF52172">
    <property type="entry name" value="CheY-like"/>
    <property type="match status" value="1"/>
</dbReference>
<gene>
    <name evidence="18" type="ORF">HMPREF2531_01728</name>
</gene>
<dbReference type="GO" id="GO:0000155">
    <property type="term" value="F:phosphorelay sensor kinase activity"/>
    <property type="evidence" value="ECO:0007669"/>
    <property type="project" value="InterPro"/>
</dbReference>
<dbReference type="InterPro" id="IPR004358">
    <property type="entry name" value="Sig_transdc_His_kin-like_C"/>
</dbReference>
<feature type="domain" description="Histidine kinase" evidence="16">
    <location>
        <begin position="913"/>
        <end position="1129"/>
    </location>
</feature>
<keyword evidence="13" id="KW-0812">Transmembrane</keyword>
<dbReference type="SUPFAM" id="SSF63829">
    <property type="entry name" value="Calcium-dependent phosphotriesterase"/>
    <property type="match status" value="3"/>
</dbReference>
<dbReference type="InterPro" id="IPR036890">
    <property type="entry name" value="HATPase_C_sf"/>
</dbReference>
<keyword evidence="7" id="KW-0067">ATP-binding</keyword>
<dbReference type="GO" id="GO:0005524">
    <property type="term" value="F:ATP binding"/>
    <property type="evidence" value="ECO:0007669"/>
    <property type="project" value="UniProtKB-KW"/>
</dbReference>
<evidence type="ECO:0000256" key="4">
    <source>
        <dbReference type="ARBA" id="ARBA00022679"/>
    </source>
</evidence>
<evidence type="ECO:0000256" key="6">
    <source>
        <dbReference type="ARBA" id="ARBA00022777"/>
    </source>
</evidence>
<dbReference type="InterPro" id="IPR011123">
    <property type="entry name" value="Y_Y_Y"/>
</dbReference>
<evidence type="ECO:0000256" key="3">
    <source>
        <dbReference type="ARBA" id="ARBA00022553"/>
    </source>
</evidence>
<evidence type="ECO:0000256" key="10">
    <source>
        <dbReference type="ARBA" id="ARBA00023125"/>
    </source>
</evidence>
<dbReference type="Pfam" id="PF07494">
    <property type="entry name" value="Reg_prop"/>
    <property type="match status" value="3"/>
</dbReference>
<dbReference type="EMBL" id="LTDF01000070">
    <property type="protein sequence ID" value="KXT52148.1"/>
    <property type="molecule type" value="Genomic_DNA"/>
</dbReference>
<dbReference type="Gene3D" id="3.30.565.10">
    <property type="entry name" value="Histidine kinase-like ATPase, C-terminal domain"/>
    <property type="match status" value="1"/>
</dbReference>
<evidence type="ECO:0000313" key="19">
    <source>
        <dbReference type="Proteomes" id="UP000070319"/>
    </source>
</evidence>
<keyword evidence="9" id="KW-0805">Transcription regulation</keyword>
<dbReference type="InterPro" id="IPR018062">
    <property type="entry name" value="HTH_AraC-typ_CS"/>
</dbReference>
<dbReference type="Pfam" id="PF00072">
    <property type="entry name" value="Response_reg"/>
    <property type="match status" value="1"/>
</dbReference>
<dbReference type="PROSITE" id="PS00041">
    <property type="entry name" value="HTH_ARAC_FAMILY_1"/>
    <property type="match status" value="1"/>
</dbReference>
<evidence type="ECO:0000256" key="13">
    <source>
        <dbReference type="SAM" id="Phobius"/>
    </source>
</evidence>
<proteinExistence type="predicted"/>
<evidence type="ECO:0000313" key="18">
    <source>
        <dbReference type="EMBL" id="KXT52148.1"/>
    </source>
</evidence>
<keyword evidence="8" id="KW-0902">Two-component regulatory system</keyword>
<dbReference type="SUPFAM" id="SSF46689">
    <property type="entry name" value="Homeodomain-like"/>
    <property type="match status" value="1"/>
</dbReference>
<evidence type="ECO:0000256" key="1">
    <source>
        <dbReference type="ARBA" id="ARBA00000085"/>
    </source>
</evidence>
<evidence type="ECO:0000256" key="2">
    <source>
        <dbReference type="ARBA" id="ARBA00012438"/>
    </source>
</evidence>
<dbReference type="Gene3D" id="2.60.40.10">
    <property type="entry name" value="Immunoglobulins"/>
    <property type="match status" value="1"/>
</dbReference>
<dbReference type="GO" id="GO:0003700">
    <property type="term" value="F:DNA-binding transcription factor activity"/>
    <property type="evidence" value="ECO:0007669"/>
    <property type="project" value="InterPro"/>
</dbReference>
<dbReference type="RefSeq" id="WP_061435251.1">
    <property type="nucleotide sequence ID" value="NZ_KQ968690.1"/>
</dbReference>
<dbReference type="SMART" id="SM00448">
    <property type="entry name" value="REC"/>
    <property type="match status" value="1"/>
</dbReference>
<evidence type="ECO:0000256" key="14">
    <source>
        <dbReference type="SAM" id="SignalP"/>
    </source>
</evidence>
<dbReference type="PROSITE" id="PS01124">
    <property type="entry name" value="HTH_ARAC_FAMILY_2"/>
    <property type="match status" value="1"/>
</dbReference>
<dbReference type="Gene3D" id="3.40.50.2300">
    <property type="match status" value="1"/>
</dbReference>
<dbReference type="Pfam" id="PF07495">
    <property type="entry name" value="Y_Y_Y"/>
    <property type="match status" value="1"/>
</dbReference>
<dbReference type="InterPro" id="IPR003594">
    <property type="entry name" value="HATPase_dom"/>
</dbReference>
<evidence type="ECO:0000259" key="16">
    <source>
        <dbReference type="PROSITE" id="PS50109"/>
    </source>
</evidence>
<dbReference type="InterPro" id="IPR015943">
    <property type="entry name" value="WD40/YVTN_repeat-like_dom_sf"/>
</dbReference>
<dbReference type="InterPro" id="IPR001789">
    <property type="entry name" value="Sig_transdc_resp-reg_receiver"/>
</dbReference>
<dbReference type="PROSITE" id="PS50110">
    <property type="entry name" value="RESPONSE_REGULATORY"/>
    <property type="match status" value="1"/>
</dbReference>
<keyword evidence="6 18" id="KW-0418">Kinase</keyword>
<comment type="catalytic activity">
    <reaction evidence="1">
        <text>ATP + protein L-histidine = ADP + protein N-phospho-L-histidine.</text>
        <dbReference type="EC" id="2.7.13.3"/>
    </reaction>
</comment>
<keyword evidence="14" id="KW-0732">Signal</keyword>
<keyword evidence="11" id="KW-0804">Transcription</keyword>
<feature type="domain" description="HTH araC/xylS-type" evidence="15">
    <location>
        <begin position="1333"/>
        <end position="1432"/>
    </location>
</feature>
<dbReference type="SMART" id="SM00342">
    <property type="entry name" value="HTH_ARAC"/>
    <property type="match status" value="1"/>
</dbReference>
<evidence type="ECO:0000256" key="12">
    <source>
        <dbReference type="PROSITE-ProRule" id="PRU00169"/>
    </source>
</evidence>
<dbReference type="InterPro" id="IPR013783">
    <property type="entry name" value="Ig-like_fold"/>
</dbReference>
<dbReference type="Proteomes" id="UP000070319">
    <property type="component" value="Unassembled WGS sequence"/>
</dbReference>
<organism evidence="18">
    <name type="scientific">Bacteroides intestinalis</name>
    <dbReference type="NCBI Taxonomy" id="329854"/>
    <lineage>
        <taxon>Bacteria</taxon>
        <taxon>Pseudomonadati</taxon>
        <taxon>Bacteroidota</taxon>
        <taxon>Bacteroidia</taxon>
        <taxon>Bacteroidales</taxon>
        <taxon>Bacteroidaceae</taxon>
        <taxon>Bacteroides</taxon>
    </lineage>
</organism>
<sequence>MKLYLSILILIFWFCPPVFGQPQHVITRYSIEDGLPQQTITGITKDRNGYMWFTTWNGICRFDGHSFVTYRVLPGDSNDLATNRIDDIKIDAHNQLWLLDDENSLYRFSPENSKFDHFASQTAPVQNIFTLSDGDTWVFQTDGRLLRIKPNEETMDCLQILDSSSQVRSIISLVQNQDIIWIIADRGIYKFSKEDGKLTPILSSPNRFYSFRKWEGMFILGSDNGQLYIYDPKKDTHSILKFNTTSPLIRIKAYDSKHFLVIAENDGFFLTEGYQGEGTHYTTSNQLLSNQINALYEDNNQKHIWVAYKNTAMITRIKPFSTYYKHYQLKTQEYNNSQRSLSQDRNGRLWVFSKNEALNYYDEKADEFLLFSISRNSQESRQPRIKKIYFDNQNNLWIARQPKGLIKVSFKNDLFTLSVPDVKGYPSTNELRSIMEDADHNIWVGGKNGDIQVYDKDKNFLGFLNSTGKLSHQAEYLGAIYALLQDKEGNIWMGTRNEGIIKLVPQGKLNFQLKYYKANPADIFSLNCNFIFSLREDKQGRIWVGTLGGGLNQITKDANGNERFIHSGNKLSDYPSRFSRIKNICIDHLDNIWLATTSGILLCRWSKDKLTYTPIVRNGNAKNSLSCDNVYDIFESSKHEIYVATFGGGLDKLTGFDEQGNGIFKNYSSPQMISNVPLTLAEDNEGNLWIPSENGLYRLFLENDSTEIYDNRFLPEGLLLTDSRACRLSNNEMLFGTDRGLLSIIPQQMKRNSYTSNLIITDIHINGEKKEPSYRSSGITLSHKENSFSINYETLDMKFPNKIEYAYRLKGFDNWNYVKNNRMAVYTNIPKGNYCFQVKSTNSDGVWSNKIKEISITILPSFWESIYGTILYFIIFILIVAISTYILFVIYKLRNRVAIEKHILDIKTKFFTDMIHELRTPFTLIVAPIDHMLSQKDLSPVIQQDLALVKRNTKHTLKIINQVLDLQKIQNESKLTVQRIEIAPFIEHIINNFQSIAIQRESEITFESKESPLFLWADPDKLESILFNLITNAFKYSPKGTVIHLSVQETDTNIILQISDQGYGISQEKQKSIFNRFENYVSSDIFKKQSTGIGLSLVKELVELHKGKITLQSKINEGSTFTIYFRKGKEHFAPETEFILSDYDERPQLSQNDTLFLRDDYEAEEEACKDCGKSSILVVDDNQELLFFLHTILSEEFRVITASNGKEGLEKAIKYLPNMIVSDVVMPEMTGIEMVKKLQANTYTCHIPIVLLSSKADVENQNEGLELGVDDYITKPFSASYLIAKIWNIIRQRKRIQALYYSELIQNKEESNIDTEEQEELRSLPQADKDLLDGIVCFINKHLDHPDLSVDTLVEEAGISRSALFKKIKTLIGISPMELIKNIRLKKAAELIREGSDNFTQIAYKTGFKDSQHFSKCFKMIYGVTPTEYKKKYRDMY</sequence>
<evidence type="ECO:0000259" key="17">
    <source>
        <dbReference type="PROSITE" id="PS50110"/>
    </source>
</evidence>
<dbReference type="PANTHER" id="PTHR43547:SF2">
    <property type="entry name" value="HYBRID SIGNAL TRANSDUCTION HISTIDINE KINASE C"/>
    <property type="match status" value="1"/>
</dbReference>
<dbReference type="InterPro" id="IPR009057">
    <property type="entry name" value="Homeodomain-like_sf"/>
</dbReference>
<evidence type="ECO:0000256" key="11">
    <source>
        <dbReference type="ARBA" id="ARBA00023163"/>
    </source>
</evidence>
<keyword evidence="13" id="KW-1133">Transmembrane helix</keyword>
<feature type="modified residue" description="4-aspartylphosphate" evidence="12">
    <location>
        <position position="1223"/>
    </location>
</feature>
<feature type="transmembrane region" description="Helical" evidence="13">
    <location>
        <begin position="870"/>
        <end position="891"/>
    </location>
</feature>
<dbReference type="PATRIC" id="fig|329854.7.peg.1759"/>
<evidence type="ECO:0000256" key="5">
    <source>
        <dbReference type="ARBA" id="ARBA00022741"/>
    </source>
</evidence>
<feature type="chain" id="PRO_5007487391" description="histidine kinase" evidence="14">
    <location>
        <begin position="21"/>
        <end position="1437"/>
    </location>
</feature>
<dbReference type="PANTHER" id="PTHR43547">
    <property type="entry name" value="TWO-COMPONENT HISTIDINE KINASE"/>
    <property type="match status" value="1"/>
</dbReference>
<evidence type="ECO:0000259" key="15">
    <source>
        <dbReference type="PROSITE" id="PS01124"/>
    </source>
</evidence>
<dbReference type="SMART" id="SM00388">
    <property type="entry name" value="HisKA"/>
    <property type="match status" value="1"/>
</dbReference>
<dbReference type="InterPro" id="IPR011006">
    <property type="entry name" value="CheY-like_superfamily"/>
</dbReference>
<keyword evidence="5" id="KW-0547">Nucleotide-binding</keyword>
<dbReference type="Gene3D" id="2.130.10.10">
    <property type="entry name" value="YVTN repeat-like/Quinoprotein amine dehydrogenase"/>
    <property type="match status" value="3"/>
</dbReference>
<keyword evidence="13" id="KW-0472">Membrane</keyword>
<name>A0A139LL17_9BACE</name>
<protein>
    <recommendedName>
        <fullName evidence="2">histidine kinase</fullName>
        <ecNumber evidence="2">2.7.13.3</ecNumber>
    </recommendedName>
</protein>
<evidence type="ECO:0000256" key="7">
    <source>
        <dbReference type="ARBA" id="ARBA00022840"/>
    </source>
</evidence>
<evidence type="ECO:0000256" key="8">
    <source>
        <dbReference type="ARBA" id="ARBA00023012"/>
    </source>
</evidence>
<feature type="domain" description="Response regulatory" evidence="17">
    <location>
        <begin position="1175"/>
        <end position="1290"/>
    </location>
</feature>
<dbReference type="FunFam" id="3.30.565.10:FF:000037">
    <property type="entry name" value="Hybrid sensor histidine kinase/response regulator"/>
    <property type="match status" value="1"/>
</dbReference>
<dbReference type="Pfam" id="PF02518">
    <property type="entry name" value="HATPase_c"/>
    <property type="match status" value="1"/>
</dbReference>
<dbReference type="Pfam" id="PF00512">
    <property type="entry name" value="HisKA"/>
    <property type="match status" value="1"/>
</dbReference>
<keyword evidence="4" id="KW-0808">Transferase</keyword>
<dbReference type="GO" id="GO:0043565">
    <property type="term" value="F:sequence-specific DNA binding"/>
    <property type="evidence" value="ECO:0007669"/>
    <property type="project" value="InterPro"/>
</dbReference>
<dbReference type="Pfam" id="PF12833">
    <property type="entry name" value="HTH_18"/>
    <property type="match status" value="1"/>
</dbReference>
<keyword evidence="10" id="KW-0238">DNA-binding</keyword>
<dbReference type="PRINTS" id="PR00344">
    <property type="entry name" value="BCTRLSENSOR"/>
</dbReference>
<keyword evidence="3 12" id="KW-0597">Phosphoprotein</keyword>
<dbReference type="InterPro" id="IPR003661">
    <property type="entry name" value="HisK_dim/P_dom"/>
</dbReference>
<feature type="signal peptide" evidence="14">
    <location>
        <begin position="1"/>
        <end position="20"/>
    </location>
</feature>
<dbReference type="InterPro" id="IPR011110">
    <property type="entry name" value="Reg_prop"/>
</dbReference>
<dbReference type="SUPFAM" id="SSF55874">
    <property type="entry name" value="ATPase domain of HSP90 chaperone/DNA topoisomerase II/histidine kinase"/>
    <property type="match status" value="1"/>
</dbReference>
<accession>A0A139LL17</accession>
<dbReference type="Gene3D" id="1.10.10.60">
    <property type="entry name" value="Homeodomain-like"/>
    <property type="match status" value="1"/>
</dbReference>
<dbReference type="EC" id="2.7.13.3" evidence="2"/>
<reference evidence="18 19" key="1">
    <citation type="submission" date="2016-02" db="EMBL/GenBank/DDBJ databases">
        <authorList>
            <person name="Wen L."/>
            <person name="He K."/>
            <person name="Yang H."/>
        </authorList>
    </citation>
    <scope>NUCLEOTIDE SEQUENCE [LARGE SCALE GENOMIC DNA]</scope>
    <source>
        <strain evidence="18 19">KLE1704</strain>
    </source>
</reference>
<dbReference type="InterPro" id="IPR018060">
    <property type="entry name" value="HTH_AraC"/>
</dbReference>
<evidence type="ECO:0000256" key="9">
    <source>
        <dbReference type="ARBA" id="ARBA00023015"/>
    </source>
</evidence>
<dbReference type="InterPro" id="IPR005467">
    <property type="entry name" value="His_kinase_dom"/>
</dbReference>
<dbReference type="SUPFAM" id="SSF47384">
    <property type="entry name" value="Homodimeric domain of signal transducing histidine kinase"/>
    <property type="match status" value="1"/>
</dbReference>
<dbReference type="Gene3D" id="1.10.287.130">
    <property type="match status" value="1"/>
</dbReference>
<dbReference type="InterPro" id="IPR036097">
    <property type="entry name" value="HisK_dim/P_sf"/>
</dbReference>